<accession>A0ACA9SLF3</accession>
<gene>
    <name evidence="1" type="ORF">RPERSI_LOCUS32656</name>
</gene>
<name>A0ACA9SLF3_9GLOM</name>
<dbReference type="Proteomes" id="UP000789920">
    <property type="component" value="Unassembled WGS sequence"/>
</dbReference>
<sequence length="89" mass="10426">IMEDKKKRMRMTNSKGEYVTKIEFFQELKEIRKLVKDEYSQIKKDIKEVKKAVSTPNQKADAKITELEVQKDKLIAQLNDGRELSIPIS</sequence>
<evidence type="ECO:0000313" key="1">
    <source>
        <dbReference type="EMBL" id="CAG8843209.1"/>
    </source>
</evidence>
<evidence type="ECO:0000313" key="2">
    <source>
        <dbReference type="Proteomes" id="UP000789920"/>
    </source>
</evidence>
<dbReference type="EMBL" id="CAJVQC010137389">
    <property type="protein sequence ID" value="CAG8843209.1"/>
    <property type="molecule type" value="Genomic_DNA"/>
</dbReference>
<keyword evidence="2" id="KW-1185">Reference proteome</keyword>
<organism evidence="1 2">
    <name type="scientific">Racocetra persica</name>
    <dbReference type="NCBI Taxonomy" id="160502"/>
    <lineage>
        <taxon>Eukaryota</taxon>
        <taxon>Fungi</taxon>
        <taxon>Fungi incertae sedis</taxon>
        <taxon>Mucoromycota</taxon>
        <taxon>Glomeromycotina</taxon>
        <taxon>Glomeromycetes</taxon>
        <taxon>Diversisporales</taxon>
        <taxon>Gigasporaceae</taxon>
        <taxon>Racocetra</taxon>
    </lineage>
</organism>
<proteinExistence type="predicted"/>
<comment type="caution">
    <text evidence="1">The sequence shown here is derived from an EMBL/GenBank/DDBJ whole genome shotgun (WGS) entry which is preliminary data.</text>
</comment>
<feature type="non-terminal residue" evidence="1">
    <location>
        <position position="1"/>
    </location>
</feature>
<reference evidence="1" key="1">
    <citation type="submission" date="2021-06" db="EMBL/GenBank/DDBJ databases">
        <authorList>
            <person name="Kallberg Y."/>
            <person name="Tangrot J."/>
            <person name="Rosling A."/>
        </authorList>
    </citation>
    <scope>NUCLEOTIDE SEQUENCE</scope>
    <source>
        <strain evidence="1">MA461A</strain>
    </source>
</reference>
<protein>
    <submittedName>
        <fullName evidence="1">23719_t:CDS:1</fullName>
    </submittedName>
</protein>